<feature type="transmembrane region" description="Helical" evidence="6">
    <location>
        <begin position="47"/>
        <end position="64"/>
    </location>
</feature>
<evidence type="ECO:0000256" key="3">
    <source>
        <dbReference type="ARBA" id="ARBA00022692"/>
    </source>
</evidence>
<evidence type="ECO:0000256" key="4">
    <source>
        <dbReference type="ARBA" id="ARBA00022989"/>
    </source>
</evidence>
<accession>B7KGD7</accession>
<sequence>MLLHIHGFQRQSNPQPYTLWHSLTPQTRLLCTIIGVFAIALTPNGQWKTWGVYGLAVLFVILLSRTSIPQLLARVAIEFAFVGVVLLGTLFRREGEIVWSWGLIEITDVGLMVLGSVTIKVFLSLLMVNVLTLTTSISSLFQALLALKTPPLLVAIMASMYRYLKVLIDEFTTMRRAAMSRNLMSNKWATRRVIGNMIGALFIRTYQRGERIYQAMLARGYQGLPPIDKLPSYRKRDVFALGLTGVIVVLGQFVSFIIDH</sequence>
<dbReference type="AlphaFoldDB" id="B7KGD7"/>
<evidence type="ECO:0000313" key="8">
    <source>
        <dbReference type="Proteomes" id="UP000002384"/>
    </source>
</evidence>
<dbReference type="EMBL" id="CP001291">
    <property type="protein sequence ID" value="ACK70608.1"/>
    <property type="molecule type" value="Genomic_DNA"/>
</dbReference>
<keyword evidence="3 6" id="KW-0812">Transmembrane</keyword>
<comment type="subcellular location">
    <subcellularLocation>
        <location evidence="1">Cell membrane</location>
        <topology evidence="1">Multi-pass membrane protein</topology>
    </subcellularLocation>
</comment>
<dbReference type="KEGG" id="cyc:PCC7424_2186"/>
<dbReference type="InterPro" id="IPR012809">
    <property type="entry name" value="ECF_CbiQ"/>
</dbReference>
<dbReference type="InterPro" id="IPR051611">
    <property type="entry name" value="ECF_transporter_component"/>
</dbReference>
<feature type="transmembrane region" description="Helical" evidence="6">
    <location>
        <begin position="143"/>
        <end position="164"/>
    </location>
</feature>
<proteinExistence type="predicted"/>
<dbReference type="STRING" id="65393.PCC7424_2186"/>
<dbReference type="eggNOG" id="COG0619">
    <property type="taxonomic scope" value="Bacteria"/>
</dbReference>
<name>B7KGD7_GLOC7</name>
<evidence type="ECO:0000256" key="1">
    <source>
        <dbReference type="ARBA" id="ARBA00004651"/>
    </source>
</evidence>
<reference evidence="8" key="1">
    <citation type="journal article" date="2011" name="MBio">
        <title>Novel metabolic attributes of the genus Cyanothece, comprising a group of unicellular nitrogen-fixing Cyanobacteria.</title>
        <authorList>
            <person name="Bandyopadhyay A."/>
            <person name="Elvitigala T."/>
            <person name="Welsh E."/>
            <person name="Stockel J."/>
            <person name="Liberton M."/>
            <person name="Min H."/>
            <person name="Sherman L.A."/>
            <person name="Pakrasi H.B."/>
        </authorList>
    </citation>
    <scope>NUCLEOTIDE SEQUENCE [LARGE SCALE GENOMIC DNA]</scope>
    <source>
        <strain evidence="8">PCC 7424</strain>
    </source>
</reference>
<evidence type="ECO:0000256" key="6">
    <source>
        <dbReference type="SAM" id="Phobius"/>
    </source>
</evidence>
<keyword evidence="2" id="KW-1003">Cell membrane</keyword>
<protein>
    <submittedName>
        <fullName evidence="7">Cobalt ABC transporter, inner membrane subunit CbiQ</fullName>
    </submittedName>
</protein>
<dbReference type="NCBIfam" id="TIGR02454">
    <property type="entry name" value="ECF_T_CbiQ"/>
    <property type="match status" value="1"/>
</dbReference>
<dbReference type="RefSeq" id="WP_015954214.1">
    <property type="nucleotide sequence ID" value="NC_011729.1"/>
</dbReference>
<keyword evidence="8" id="KW-1185">Reference proteome</keyword>
<dbReference type="CDD" id="cd16914">
    <property type="entry name" value="EcfT"/>
    <property type="match status" value="1"/>
</dbReference>
<keyword evidence="4 6" id="KW-1133">Transmembrane helix</keyword>
<feature type="transmembrane region" description="Helical" evidence="6">
    <location>
        <begin position="20"/>
        <end position="41"/>
    </location>
</feature>
<feature type="transmembrane region" description="Helical" evidence="6">
    <location>
        <begin position="71"/>
        <end position="91"/>
    </location>
</feature>
<dbReference type="Proteomes" id="UP000002384">
    <property type="component" value="Chromosome"/>
</dbReference>
<dbReference type="OrthoDB" id="8585740at2"/>
<dbReference type="GO" id="GO:0043190">
    <property type="term" value="C:ATP-binding cassette (ABC) transporter complex"/>
    <property type="evidence" value="ECO:0007669"/>
    <property type="project" value="InterPro"/>
</dbReference>
<dbReference type="InterPro" id="IPR003339">
    <property type="entry name" value="ABC/ECF_trnsptr_transmembrane"/>
</dbReference>
<evidence type="ECO:0000256" key="5">
    <source>
        <dbReference type="ARBA" id="ARBA00023136"/>
    </source>
</evidence>
<keyword evidence="5 6" id="KW-0472">Membrane</keyword>
<evidence type="ECO:0000256" key="2">
    <source>
        <dbReference type="ARBA" id="ARBA00022475"/>
    </source>
</evidence>
<feature type="transmembrane region" description="Helical" evidence="6">
    <location>
        <begin position="238"/>
        <end position="258"/>
    </location>
</feature>
<gene>
    <name evidence="7" type="ordered locus">PCC7424_2186</name>
</gene>
<dbReference type="GO" id="GO:0006824">
    <property type="term" value="P:cobalt ion transport"/>
    <property type="evidence" value="ECO:0007669"/>
    <property type="project" value="InterPro"/>
</dbReference>
<dbReference type="HOGENOM" id="CLU_056469_1_2_3"/>
<organism evidence="7 8">
    <name type="scientific">Gloeothece citriformis (strain PCC 7424)</name>
    <name type="common">Cyanothece sp. (strain PCC 7424)</name>
    <dbReference type="NCBI Taxonomy" id="65393"/>
    <lineage>
        <taxon>Bacteria</taxon>
        <taxon>Bacillati</taxon>
        <taxon>Cyanobacteriota</taxon>
        <taxon>Cyanophyceae</taxon>
        <taxon>Oscillatoriophycideae</taxon>
        <taxon>Chroococcales</taxon>
        <taxon>Aphanothecaceae</taxon>
        <taxon>Gloeothece</taxon>
        <taxon>Gloeothece citriformis</taxon>
    </lineage>
</organism>
<evidence type="ECO:0000313" key="7">
    <source>
        <dbReference type="EMBL" id="ACK70608.1"/>
    </source>
</evidence>
<dbReference type="PANTHER" id="PTHR34857:SF2">
    <property type="entry name" value="SLL0384 PROTEIN"/>
    <property type="match status" value="1"/>
</dbReference>
<dbReference type="Pfam" id="PF02361">
    <property type="entry name" value="CbiQ"/>
    <property type="match status" value="1"/>
</dbReference>
<dbReference type="PANTHER" id="PTHR34857">
    <property type="entry name" value="SLL0384 PROTEIN"/>
    <property type="match status" value="1"/>
</dbReference>